<name>A0A1Y2HKR7_9FUNG</name>
<feature type="compositionally biased region" description="Basic and acidic residues" evidence="1">
    <location>
        <begin position="171"/>
        <end position="180"/>
    </location>
</feature>
<gene>
    <name evidence="2" type="ORF">BCR44DRAFT_1435200</name>
</gene>
<sequence>MRLRTGTRIGAPCTSGGQLKAGAFASTCVWRPGSWALGLVAAAQRARSRPWQPARLRIRRMAARVGMRMQVGRRWASKARPFRLGRRWRRCSDNLYRTGRLDTLPAIYPGVCLTAPLFTCMAGDNVQCTTDPVRCSLSANIRKSTLGMSPICSSPTTTTASVADAPSTGDGRLDPVVRGG</sequence>
<proteinExistence type="predicted"/>
<evidence type="ECO:0000313" key="2">
    <source>
        <dbReference type="EMBL" id="ORZ35149.1"/>
    </source>
</evidence>
<comment type="caution">
    <text evidence="2">The sequence shown here is derived from an EMBL/GenBank/DDBJ whole genome shotgun (WGS) entry which is preliminary data.</text>
</comment>
<evidence type="ECO:0000256" key="1">
    <source>
        <dbReference type="SAM" id="MobiDB-lite"/>
    </source>
</evidence>
<dbReference type="Proteomes" id="UP000193411">
    <property type="component" value="Unassembled WGS sequence"/>
</dbReference>
<organism evidence="2 3">
    <name type="scientific">Catenaria anguillulae PL171</name>
    <dbReference type="NCBI Taxonomy" id="765915"/>
    <lineage>
        <taxon>Eukaryota</taxon>
        <taxon>Fungi</taxon>
        <taxon>Fungi incertae sedis</taxon>
        <taxon>Blastocladiomycota</taxon>
        <taxon>Blastocladiomycetes</taxon>
        <taxon>Blastocladiales</taxon>
        <taxon>Catenariaceae</taxon>
        <taxon>Catenaria</taxon>
    </lineage>
</organism>
<feature type="region of interest" description="Disordered" evidence="1">
    <location>
        <begin position="148"/>
        <end position="180"/>
    </location>
</feature>
<protein>
    <submittedName>
        <fullName evidence="2">Uncharacterized protein</fullName>
    </submittedName>
</protein>
<accession>A0A1Y2HKR7</accession>
<reference evidence="2 3" key="1">
    <citation type="submission" date="2016-07" db="EMBL/GenBank/DDBJ databases">
        <title>Pervasive Adenine N6-methylation of Active Genes in Fungi.</title>
        <authorList>
            <consortium name="DOE Joint Genome Institute"/>
            <person name="Mondo S.J."/>
            <person name="Dannebaum R.O."/>
            <person name="Kuo R.C."/>
            <person name="Labutti K."/>
            <person name="Haridas S."/>
            <person name="Kuo A."/>
            <person name="Salamov A."/>
            <person name="Ahrendt S.R."/>
            <person name="Lipzen A."/>
            <person name="Sullivan W."/>
            <person name="Andreopoulos W.B."/>
            <person name="Clum A."/>
            <person name="Lindquist E."/>
            <person name="Daum C."/>
            <person name="Ramamoorthy G.K."/>
            <person name="Gryganskyi A."/>
            <person name="Culley D."/>
            <person name="Magnuson J.K."/>
            <person name="James T.Y."/>
            <person name="O'Malley M.A."/>
            <person name="Stajich J.E."/>
            <person name="Spatafora J.W."/>
            <person name="Visel A."/>
            <person name="Grigoriev I.V."/>
        </authorList>
    </citation>
    <scope>NUCLEOTIDE SEQUENCE [LARGE SCALE GENOMIC DNA]</scope>
    <source>
        <strain evidence="2 3">PL171</strain>
    </source>
</reference>
<evidence type="ECO:0000313" key="3">
    <source>
        <dbReference type="Proteomes" id="UP000193411"/>
    </source>
</evidence>
<feature type="compositionally biased region" description="Polar residues" evidence="1">
    <location>
        <begin position="148"/>
        <end position="161"/>
    </location>
</feature>
<dbReference type="AlphaFoldDB" id="A0A1Y2HKR7"/>
<dbReference type="EMBL" id="MCFL01000024">
    <property type="protein sequence ID" value="ORZ35149.1"/>
    <property type="molecule type" value="Genomic_DNA"/>
</dbReference>
<keyword evidence="3" id="KW-1185">Reference proteome</keyword>